<sequence length="76" mass="8829">MKGINTPGKQWTQEALPPFPPQGTGYLTLLSRHSLGRGTFLLIPFLSLRWEMKKLKNIFYCKINNYIFVNKNTKPM</sequence>
<accession>A0A372MGJ6</accession>
<dbReference type="AlphaFoldDB" id="A0A372MGJ6"/>
<name>A0A372MGJ6_9SPIR</name>
<proteinExistence type="predicted"/>
<dbReference type="EMBL" id="QUWK01000010">
    <property type="protein sequence ID" value="RFU94310.1"/>
    <property type="molecule type" value="Genomic_DNA"/>
</dbReference>
<evidence type="ECO:0000313" key="2">
    <source>
        <dbReference type="Proteomes" id="UP000264002"/>
    </source>
</evidence>
<gene>
    <name evidence="1" type="ORF">DYP60_10065</name>
</gene>
<comment type="caution">
    <text evidence="1">The sequence shown here is derived from an EMBL/GenBank/DDBJ whole genome shotgun (WGS) entry which is preliminary data.</text>
</comment>
<dbReference type="Proteomes" id="UP000264002">
    <property type="component" value="Unassembled WGS sequence"/>
</dbReference>
<reference evidence="1 2" key="2">
    <citation type="submission" date="2018-09" db="EMBL/GenBank/DDBJ databases">
        <title>Genome of Sphaerochaeta halotolerans strain 4-11.</title>
        <authorList>
            <person name="Nazina T.N."/>
            <person name="Sokolova D.S."/>
        </authorList>
    </citation>
    <scope>NUCLEOTIDE SEQUENCE [LARGE SCALE GENOMIC DNA]</scope>
    <source>
        <strain evidence="1 2">4-11</strain>
    </source>
</reference>
<reference evidence="2" key="1">
    <citation type="submission" date="2018-08" db="EMBL/GenBank/DDBJ databases">
        <authorList>
            <person name="Grouzdev D.S."/>
            <person name="Krutkina M.S."/>
        </authorList>
    </citation>
    <scope>NUCLEOTIDE SEQUENCE [LARGE SCALE GENOMIC DNA]</scope>
    <source>
        <strain evidence="2">4-11</strain>
    </source>
</reference>
<organism evidence="1 2">
    <name type="scientific">Sphaerochaeta halotolerans</name>
    <dbReference type="NCBI Taxonomy" id="2293840"/>
    <lineage>
        <taxon>Bacteria</taxon>
        <taxon>Pseudomonadati</taxon>
        <taxon>Spirochaetota</taxon>
        <taxon>Spirochaetia</taxon>
        <taxon>Spirochaetales</taxon>
        <taxon>Sphaerochaetaceae</taxon>
        <taxon>Sphaerochaeta</taxon>
    </lineage>
</organism>
<keyword evidence="2" id="KW-1185">Reference proteome</keyword>
<evidence type="ECO:0000313" key="1">
    <source>
        <dbReference type="EMBL" id="RFU94310.1"/>
    </source>
</evidence>
<protein>
    <submittedName>
        <fullName evidence="1">Uncharacterized protein</fullName>
    </submittedName>
</protein>